<dbReference type="SUPFAM" id="SSF54427">
    <property type="entry name" value="NTF2-like"/>
    <property type="match status" value="1"/>
</dbReference>
<evidence type="ECO:0008006" key="3">
    <source>
        <dbReference type="Google" id="ProtNLM"/>
    </source>
</evidence>
<dbReference type="InterPro" id="IPR009959">
    <property type="entry name" value="Cyclase_SnoaL-like"/>
</dbReference>
<gene>
    <name evidence="1" type="ordered locus">Tter_2718</name>
</gene>
<accession>D1CIN5</accession>
<dbReference type="Pfam" id="PF07366">
    <property type="entry name" value="SnoaL"/>
    <property type="match status" value="1"/>
</dbReference>
<protein>
    <recommendedName>
        <fullName evidence="3">SnoaL-like domain-containing protein</fullName>
    </recommendedName>
</protein>
<dbReference type="KEGG" id="ttr:Tter_2718"/>
<dbReference type="Gene3D" id="3.10.450.50">
    <property type="match status" value="1"/>
</dbReference>
<reference evidence="2" key="1">
    <citation type="journal article" date="2010" name="Stand. Genomic Sci.">
        <title>Complete genome sequence of 'Thermobaculum terrenum' type strain (YNP1).</title>
        <authorList>
            <person name="Kiss H."/>
            <person name="Cleland D."/>
            <person name="Lapidus A."/>
            <person name="Lucas S."/>
            <person name="Glavina Del Rio T."/>
            <person name="Nolan M."/>
            <person name="Tice H."/>
            <person name="Han C."/>
            <person name="Goodwin L."/>
            <person name="Pitluck S."/>
            <person name="Liolios K."/>
            <person name="Ivanova N."/>
            <person name="Mavromatis K."/>
            <person name="Ovchinnikova G."/>
            <person name="Pati A."/>
            <person name="Chen A."/>
            <person name="Palaniappan K."/>
            <person name="Land M."/>
            <person name="Hauser L."/>
            <person name="Chang Y."/>
            <person name="Jeffries C."/>
            <person name="Lu M."/>
            <person name="Brettin T."/>
            <person name="Detter J."/>
            <person name="Goker M."/>
            <person name="Tindall B."/>
            <person name="Beck B."/>
            <person name="McDermott T."/>
            <person name="Woyke T."/>
            <person name="Bristow J."/>
            <person name="Eisen J."/>
            <person name="Markowitz V."/>
            <person name="Hugenholtz P."/>
            <person name="Kyrpides N."/>
            <person name="Klenk H."/>
            <person name="Cheng J."/>
        </authorList>
    </citation>
    <scope>NUCLEOTIDE SEQUENCE [LARGE SCALE GENOMIC DNA]</scope>
    <source>
        <strain evidence="2">ATCC BAA-798 / YNP1</strain>
    </source>
</reference>
<dbReference type="RefSeq" id="WP_012876637.1">
    <property type="nucleotide sequence ID" value="NC_013526.1"/>
</dbReference>
<evidence type="ECO:0000313" key="2">
    <source>
        <dbReference type="Proteomes" id="UP000000323"/>
    </source>
</evidence>
<dbReference type="EMBL" id="CP001826">
    <property type="protein sequence ID" value="ACZ43606.1"/>
    <property type="molecule type" value="Genomic_DNA"/>
</dbReference>
<organism evidence="1 2">
    <name type="scientific">Thermobaculum terrenum (strain ATCC BAA-798 / CCMEE 7001 / YNP1)</name>
    <dbReference type="NCBI Taxonomy" id="525904"/>
    <lineage>
        <taxon>Bacteria</taxon>
        <taxon>Bacillati</taxon>
        <taxon>Chloroflexota</taxon>
        <taxon>Chloroflexia</taxon>
        <taxon>Candidatus Thermobaculales</taxon>
        <taxon>Candidatus Thermobaculaceae</taxon>
        <taxon>Thermobaculum</taxon>
    </lineage>
</organism>
<proteinExistence type="predicted"/>
<dbReference type="AlphaFoldDB" id="D1CIN5"/>
<dbReference type="InterPro" id="IPR032710">
    <property type="entry name" value="NTF2-like_dom_sf"/>
</dbReference>
<sequence length="119" mass="13540">MVENGKTLILGLVDEVLNRRRIDRLERYFSPDVVQRDLPPGQPEGLEGVREAITRAFRSFPVLRVEVVDLLEDGDTVSYRTLIRAVTPAGRRVQLRGYAVDRISSGRIVEHWESVTLDP</sequence>
<dbReference type="GO" id="GO:0030638">
    <property type="term" value="P:polyketide metabolic process"/>
    <property type="evidence" value="ECO:0007669"/>
    <property type="project" value="InterPro"/>
</dbReference>
<dbReference type="STRING" id="525904.Tter_2718"/>
<dbReference type="HOGENOM" id="CLU_100997_5_0_0"/>
<dbReference type="Proteomes" id="UP000000323">
    <property type="component" value="Chromosome 2"/>
</dbReference>
<keyword evidence="2" id="KW-1185">Reference proteome</keyword>
<evidence type="ECO:0000313" key="1">
    <source>
        <dbReference type="EMBL" id="ACZ43606.1"/>
    </source>
</evidence>
<name>D1CIN5_THET1</name>
<dbReference type="eggNOG" id="COG5485">
    <property type="taxonomic scope" value="Bacteria"/>
</dbReference>